<comment type="caution">
    <text evidence="7">The sequence shown here is derived from an EMBL/GenBank/DDBJ whole genome shotgun (WGS) entry which is preliminary data.</text>
</comment>
<dbReference type="AlphaFoldDB" id="V2Z7T2"/>
<feature type="domain" description="NfeD-like C-terminal" evidence="6">
    <location>
        <begin position="80"/>
        <end position="140"/>
    </location>
</feature>
<dbReference type="GO" id="GO:0005886">
    <property type="term" value="C:plasma membrane"/>
    <property type="evidence" value="ECO:0007669"/>
    <property type="project" value="TreeGrafter"/>
</dbReference>
<dbReference type="eggNOG" id="COG1585">
    <property type="taxonomic scope" value="Bacteria"/>
</dbReference>
<dbReference type="PANTHER" id="PTHR33507:SF3">
    <property type="entry name" value="INNER MEMBRANE PROTEIN YBBJ"/>
    <property type="match status" value="1"/>
</dbReference>
<dbReference type="RefSeq" id="WP_023354732.1">
    <property type="nucleotide sequence ID" value="NZ_KI535368.1"/>
</dbReference>
<proteinExistence type="predicted"/>
<accession>V2Z7T2</accession>
<evidence type="ECO:0000313" key="7">
    <source>
        <dbReference type="EMBL" id="ESL02990.1"/>
    </source>
</evidence>
<gene>
    <name evidence="7" type="ORF">GCWU0000282_001861</name>
</gene>
<dbReference type="InterPro" id="IPR052165">
    <property type="entry name" value="Membrane_assoc_protease"/>
</dbReference>
<evidence type="ECO:0000256" key="5">
    <source>
        <dbReference type="SAM" id="Phobius"/>
    </source>
</evidence>
<evidence type="ECO:0000259" key="6">
    <source>
        <dbReference type="Pfam" id="PF01957"/>
    </source>
</evidence>
<dbReference type="Proteomes" id="UP000018227">
    <property type="component" value="Unassembled WGS sequence"/>
</dbReference>
<dbReference type="EMBL" id="ACIL03000013">
    <property type="protein sequence ID" value="ESL02990.1"/>
    <property type="molecule type" value="Genomic_DNA"/>
</dbReference>
<dbReference type="STRING" id="592026.GCWU0000282_001861"/>
<name>V2Z7T2_9FIRM</name>
<protein>
    <submittedName>
        <fullName evidence="7">Nodulation efficiency protein D</fullName>
    </submittedName>
</protein>
<dbReference type="Pfam" id="PF01957">
    <property type="entry name" value="NfeD"/>
    <property type="match status" value="1"/>
</dbReference>
<evidence type="ECO:0000256" key="4">
    <source>
        <dbReference type="ARBA" id="ARBA00023136"/>
    </source>
</evidence>
<evidence type="ECO:0000313" key="8">
    <source>
        <dbReference type="Proteomes" id="UP000018227"/>
    </source>
</evidence>
<evidence type="ECO:0000256" key="2">
    <source>
        <dbReference type="ARBA" id="ARBA00022692"/>
    </source>
</evidence>
<sequence>MDFQFWLMAFIILVVMEFLTMGLTTIWFAIGALTAFFASLFGVSFWIQIILFLVVSLVVLVVYRPLAVKYVNSRRTKTNVDDLVGKEAKVTEKIDNLNQTGRVVLNGMDWSARTTIGGTIDVDTIVKVVEVQGVKLIVEPVISEGVSSFDSGVAQQVQ</sequence>
<dbReference type="InterPro" id="IPR002810">
    <property type="entry name" value="NfeD-like_C"/>
</dbReference>
<dbReference type="InterPro" id="IPR012340">
    <property type="entry name" value="NA-bd_OB-fold"/>
</dbReference>
<keyword evidence="8" id="KW-1185">Reference proteome</keyword>
<feature type="transmembrane region" description="Helical" evidence="5">
    <location>
        <begin position="7"/>
        <end position="30"/>
    </location>
</feature>
<organism evidence="7 8">
    <name type="scientific">Catonella morbi ATCC 51271</name>
    <dbReference type="NCBI Taxonomy" id="592026"/>
    <lineage>
        <taxon>Bacteria</taxon>
        <taxon>Bacillati</taxon>
        <taxon>Bacillota</taxon>
        <taxon>Clostridia</taxon>
        <taxon>Lachnospirales</taxon>
        <taxon>Lachnospiraceae</taxon>
        <taxon>Catonella</taxon>
    </lineage>
</organism>
<dbReference type="SUPFAM" id="SSF141322">
    <property type="entry name" value="NfeD domain-like"/>
    <property type="match status" value="1"/>
</dbReference>
<dbReference type="PANTHER" id="PTHR33507">
    <property type="entry name" value="INNER MEMBRANE PROTEIN YBBJ"/>
    <property type="match status" value="1"/>
</dbReference>
<keyword evidence="2 5" id="KW-0812">Transmembrane</keyword>
<evidence type="ECO:0000256" key="1">
    <source>
        <dbReference type="ARBA" id="ARBA00004141"/>
    </source>
</evidence>
<keyword evidence="4 5" id="KW-0472">Membrane</keyword>
<dbReference type="Gene3D" id="2.40.50.140">
    <property type="entry name" value="Nucleic acid-binding proteins"/>
    <property type="match status" value="1"/>
</dbReference>
<reference evidence="7 8" key="1">
    <citation type="submission" date="2013-06" db="EMBL/GenBank/DDBJ databases">
        <authorList>
            <person name="Weinstock G."/>
            <person name="Sodergren E."/>
            <person name="Clifton S."/>
            <person name="Fulton L."/>
            <person name="Fulton B."/>
            <person name="Courtney L."/>
            <person name="Fronick C."/>
            <person name="Harrison M."/>
            <person name="Strong C."/>
            <person name="Farmer C."/>
            <person name="Delahaunty K."/>
            <person name="Markovic C."/>
            <person name="Hall O."/>
            <person name="Minx P."/>
            <person name="Tomlinson C."/>
            <person name="Mitreva M."/>
            <person name="Nelson J."/>
            <person name="Hou S."/>
            <person name="Wollam A."/>
            <person name="Pepin K.H."/>
            <person name="Johnson M."/>
            <person name="Bhonagiri V."/>
            <person name="Nash W.E."/>
            <person name="Warren W."/>
            <person name="Chinwalla A."/>
            <person name="Mardis E.R."/>
            <person name="Wilson R.K."/>
        </authorList>
    </citation>
    <scope>NUCLEOTIDE SEQUENCE [LARGE SCALE GENOMIC DNA]</scope>
    <source>
        <strain evidence="7 8">ATCC 51271</strain>
    </source>
</reference>
<dbReference type="HOGENOM" id="CLU_116732_2_1_9"/>
<comment type="subcellular location">
    <subcellularLocation>
        <location evidence="1">Membrane</location>
        <topology evidence="1">Multi-pass membrane protein</topology>
    </subcellularLocation>
</comment>
<feature type="transmembrane region" description="Helical" evidence="5">
    <location>
        <begin position="36"/>
        <end position="63"/>
    </location>
</feature>
<keyword evidence="3 5" id="KW-1133">Transmembrane helix</keyword>
<evidence type="ECO:0000256" key="3">
    <source>
        <dbReference type="ARBA" id="ARBA00022989"/>
    </source>
</evidence>
<dbReference type="OrthoDB" id="5054at2"/>